<keyword evidence="1 7" id="KW-0808">Transferase</keyword>
<evidence type="ECO:0000256" key="4">
    <source>
        <dbReference type="ARBA" id="ARBA00022840"/>
    </source>
</evidence>
<dbReference type="Pfam" id="PF00069">
    <property type="entry name" value="Pkinase"/>
    <property type="match status" value="1"/>
</dbReference>
<dbReference type="InterPro" id="IPR014284">
    <property type="entry name" value="RNA_pol_sigma-70_dom"/>
</dbReference>
<reference evidence="7 8" key="1">
    <citation type="submission" date="2019-02" db="EMBL/GenBank/DDBJ databases">
        <title>Deep-cultivation of Planctomycetes and their phenomic and genomic characterization uncovers novel biology.</title>
        <authorList>
            <person name="Wiegand S."/>
            <person name="Jogler M."/>
            <person name="Boedeker C."/>
            <person name="Pinto D."/>
            <person name="Vollmers J."/>
            <person name="Rivas-Marin E."/>
            <person name="Kohn T."/>
            <person name="Peeters S.H."/>
            <person name="Heuer A."/>
            <person name="Rast P."/>
            <person name="Oberbeckmann S."/>
            <person name="Bunk B."/>
            <person name="Jeske O."/>
            <person name="Meyerdierks A."/>
            <person name="Storesund J.E."/>
            <person name="Kallscheuer N."/>
            <person name="Luecker S."/>
            <person name="Lage O.M."/>
            <person name="Pohl T."/>
            <person name="Merkel B.J."/>
            <person name="Hornburger P."/>
            <person name="Mueller R.-W."/>
            <person name="Bruemmer F."/>
            <person name="Labrenz M."/>
            <person name="Spormann A.M."/>
            <person name="Op den Camp H."/>
            <person name="Overmann J."/>
            <person name="Amann R."/>
            <person name="Jetten M.S.M."/>
            <person name="Mascher T."/>
            <person name="Medema M.H."/>
            <person name="Devos D.P."/>
            <person name="Kaster A.-K."/>
            <person name="Ovreas L."/>
            <person name="Rohde M."/>
            <person name="Galperin M.Y."/>
            <person name="Jogler C."/>
        </authorList>
    </citation>
    <scope>NUCLEOTIDE SEQUENCE [LARGE SCALE GENOMIC DNA]</scope>
    <source>
        <strain evidence="7 8">Mal52</strain>
    </source>
</reference>
<name>A0A517ZKE4_9PLAN</name>
<dbReference type="InterPro" id="IPR053812">
    <property type="entry name" value="HTH_Sigma70_ECF-like"/>
</dbReference>
<dbReference type="SUPFAM" id="SSF56112">
    <property type="entry name" value="Protein kinase-like (PK-like)"/>
    <property type="match status" value="1"/>
</dbReference>
<dbReference type="SMART" id="SM00220">
    <property type="entry name" value="S_TKc"/>
    <property type="match status" value="1"/>
</dbReference>
<dbReference type="AlphaFoldDB" id="A0A517ZKE4"/>
<keyword evidence="8" id="KW-1185">Reference proteome</keyword>
<evidence type="ECO:0000313" key="8">
    <source>
        <dbReference type="Proteomes" id="UP000319383"/>
    </source>
</evidence>
<dbReference type="SUPFAM" id="SSF88659">
    <property type="entry name" value="Sigma3 and sigma4 domains of RNA polymerase sigma factors"/>
    <property type="match status" value="1"/>
</dbReference>
<dbReference type="Gene3D" id="3.30.200.20">
    <property type="entry name" value="Phosphorylase Kinase, domain 1"/>
    <property type="match status" value="1"/>
</dbReference>
<dbReference type="GO" id="GO:0003700">
    <property type="term" value="F:DNA-binding transcription factor activity"/>
    <property type="evidence" value="ECO:0007669"/>
    <property type="project" value="InterPro"/>
</dbReference>
<dbReference type="GO" id="GO:0006352">
    <property type="term" value="P:DNA-templated transcription initiation"/>
    <property type="evidence" value="ECO:0007669"/>
    <property type="project" value="InterPro"/>
</dbReference>
<accession>A0A517ZKE4</accession>
<dbReference type="SUPFAM" id="SSF88946">
    <property type="entry name" value="Sigma2 domain of RNA polymerase sigma factors"/>
    <property type="match status" value="1"/>
</dbReference>
<dbReference type="InterPro" id="IPR013324">
    <property type="entry name" value="RNA_pol_sigma_r3/r4-like"/>
</dbReference>
<dbReference type="InterPro" id="IPR011009">
    <property type="entry name" value="Kinase-like_dom_sf"/>
</dbReference>
<dbReference type="InterPro" id="IPR000719">
    <property type="entry name" value="Prot_kinase_dom"/>
</dbReference>
<dbReference type="GO" id="GO:0005524">
    <property type="term" value="F:ATP binding"/>
    <property type="evidence" value="ECO:0007669"/>
    <property type="project" value="UniProtKB-KW"/>
</dbReference>
<dbReference type="InterPro" id="IPR008271">
    <property type="entry name" value="Ser/Thr_kinase_AS"/>
</dbReference>
<dbReference type="PANTHER" id="PTHR43289:SF6">
    <property type="entry name" value="SERINE_THREONINE-PROTEIN KINASE NEKL-3"/>
    <property type="match status" value="1"/>
</dbReference>
<sequence length="507" mass="56451">MDLTSAELLEQFENGDQRAADELFARYVERLTRLARTRLSPKLSSRIDPEDVVHSAYRSFFVAAGQGRFSLERSGDLWRLLVRITLHKLYRSAAHHTAEMRSVDREQSPGDANAIDTQFTVREPTPDEAVALADEMEWLFAELPPLGRRVLELRLQGETLAEIAAEIEHSERTVRRMLTQARERMTRRQREFDDETAEPPARRLHTVDHELQKAPLSNEPAQQTLRDENAKPCGDVDAPLLYGDYLLQRLLGSGGVGKVYRAVHQPTAATVAVKYLKKQFVQTPSIVERFIAEARIVAGLEHTGIVATQGLGRTPHGRFFFVMDLVDGPNLETVTSAARPQSLDATRWIAQAALAIDHAHQHGVIHCDLKPSNLLLAPDGCIRVVDFGFARTLHTEAVNLRGMAGTAAYMAPEQIDSYWGNISPRTDVYGLGAVLFHLLTGAPPANGKRVADILAQIVRTRPHELHDQFPITTDATLRAICLRCLQKSPADRYASAAALARALQDLR</sequence>
<dbReference type="Gene3D" id="1.10.10.10">
    <property type="entry name" value="Winged helix-like DNA-binding domain superfamily/Winged helix DNA-binding domain"/>
    <property type="match status" value="1"/>
</dbReference>
<evidence type="ECO:0000259" key="6">
    <source>
        <dbReference type="PROSITE" id="PS50011"/>
    </source>
</evidence>
<dbReference type="GO" id="GO:0004674">
    <property type="term" value="F:protein serine/threonine kinase activity"/>
    <property type="evidence" value="ECO:0007669"/>
    <property type="project" value="UniProtKB-EC"/>
</dbReference>
<feature type="region of interest" description="Disordered" evidence="5">
    <location>
        <begin position="183"/>
        <end position="212"/>
    </location>
</feature>
<dbReference type="RefSeq" id="WP_145374959.1">
    <property type="nucleotide sequence ID" value="NZ_CP036276.1"/>
</dbReference>
<proteinExistence type="predicted"/>
<dbReference type="EC" id="2.7.11.1" evidence="7"/>
<protein>
    <submittedName>
        <fullName evidence="7">Serine/threonine-protein kinase PknA</fullName>
        <ecNumber evidence="7">2.7.11.1</ecNumber>
    </submittedName>
</protein>
<gene>
    <name evidence="7" type="primary">pknA</name>
    <name evidence="7" type="ORF">Mal52_14390</name>
</gene>
<dbReference type="PANTHER" id="PTHR43289">
    <property type="entry name" value="MITOGEN-ACTIVATED PROTEIN KINASE KINASE KINASE 20-RELATED"/>
    <property type="match status" value="1"/>
</dbReference>
<dbReference type="Proteomes" id="UP000319383">
    <property type="component" value="Chromosome"/>
</dbReference>
<feature type="domain" description="Protein kinase" evidence="6">
    <location>
        <begin position="245"/>
        <end position="507"/>
    </location>
</feature>
<evidence type="ECO:0000256" key="1">
    <source>
        <dbReference type="ARBA" id="ARBA00022679"/>
    </source>
</evidence>
<evidence type="ECO:0000313" key="7">
    <source>
        <dbReference type="EMBL" id="QDU42969.1"/>
    </source>
</evidence>
<dbReference type="CDD" id="cd14014">
    <property type="entry name" value="STKc_PknB_like"/>
    <property type="match status" value="1"/>
</dbReference>
<keyword evidence="4" id="KW-0067">ATP-binding</keyword>
<dbReference type="KEGG" id="sdyn:Mal52_14390"/>
<evidence type="ECO:0000256" key="3">
    <source>
        <dbReference type="ARBA" id="ARBA00022777"/>
    </source>
</evidence>
<dbReference type="PROSITE" id="PS00108">
    <property type="entry name" value="PROTEIN_KINASE_ST"/>
    <property type="match status" value="1"/>
</dbReference>
<dbReference type="Pfam" id="PF07638">
    <property type="entry name" value="Sigma70_ECF"/>
    <property type="match status" value="1"/>
</dbReference>
<evidence type="ECO:0000256" key="5">
    <source>
        <dbReference type="SAM" id="MobiDB-lite"/>
    </source>
</evidence>
<dbReference type="Gene3D" id="1.10.1740.10">
    <property type="match status" value="1"/>
</dbReference>
<dbReference type="InterPro" id="IPR013325">
    <property type="entry name" value="RNA_pol_sigma_r2"/>
</dbReference>
<dbReference type="EMBL" id="CP036276">
    <property type="protein sequence ID" value="QDU42969.1"/>
    <property type="molecule type" value="Genomic_DNA"/>
</dbReference>
<dbReference type="Gene3D" id="1.10.510.10">
    <property type="entry name" value="Transferase(Phosphotransferase) domain 1"/>
    <property type="match status" value="1"/>
</dbReference>
<dbReference type="PROSITE" id="PS50011">
    <property type="entry name" value="PROTEIN_KINASE_DOM"/>
    <property type="match status" value="1"/>
</dbReference>
<dbReference type="NCBIfam" id="TIGR02937">
    <property type="entry name" value="sigma70-ECF"/>
    <property type="match status" value="1"/>
</dbReference>
<keyword evidence="2" id="KW-0547">Nucleotide-binding</keyword>
<organism evidence="7 8">
    <name type="scientific">Symmachiella dynata</name>
    <dbReference type="NCBI Taxonomy" id="2527995"/>
    <lineage>
        <taxon>Bacteria</taxon>
        <taxon>Pseudomonadati</taxon>
        <taxon>Planctomycetota</taxon>
        <taxon>Planctomycetia</taxon>
        <taxon>Planctomycetales</taxon>
        <taxon>Planctomycetaceae</taxon>
        <taxon>Symmachiella</taxon>
    </lineage>
</organism>
<keyword evidence="3 7" id="KW-0418">Kinase</keyword>
<evidence type="ECO:0000256" key="2">
    <source>
        <dbReference type="ARBA" id="ARBA00022741"/>
    </source>
</evidence>
<dbReference type="InterPro" id="IPR036388">
    <property type="entry name" value="WH-like_DNA-bd_sf"/>
</dbReference>